<keyword evidence="2" id="KW-1133">Transmembrane helix</keyword>
<dbReference type="AlphaFoldDB" id="Q6YPE8"/>
<evidence type="ECO:0000256" key="2">
    <source>
        <dbReference type="SAM" id="Phobius"/>
    </source>
</evidence>
<dbReference type="EMBL" id="AP006617">
    <property type="protein sequence ID" value="BAD10790.1"/>
    <property type="molecule type" value="Genomic_DNA"/>
</dbReference>
<dbReference type="InterPro" id="IPR004158">
    <property type="entry name" value="DUF247_pln"/>
</dbReference>
<dbReference type="Pfam" id="PF03140">
    <property type="entry name" value="DUF247"/>
    <property type="match status" value="1"/>
</dbReference>
<keyword evidence="2" id="KW-0812">Transmembrane</keyword>
<accession>Q6YPE8</accession>
<evidence type="ECO:0000256" key="1">
    <source>
        <dbReference type="SAM" id="MobiDB-lite"/>
    </source>
</evidence>
<name>Q6YPE8_ORYSJ</name>
<sequence>MLATGTGRPQRYEREDDQEYTVAGGQPATAPPLRRERSTGSLEACEGSAAPTSGTSRRPSWPLAPTATASRLTCRTWRRPSSRRRTTSSRPLWKMSTASSSPSWARRVTATTTTTSAVASDHTILKDVMLLENQIPWLVLDTLMEMEFLNVDVRNFVAGLGDKFFPKNGDKAGRWWSVVWATGQRGNITKLKRDINGGQSYESYRPAHLLVLLRFSQIWRMPEREINYVAANTSLLSSSAVELAQIGVNLTASTAVWEKRIFGEFLLSPVFLNDVTACWLVNMAALEATSSGAAASYVYGDFVVSSYLSALAMLMDREEDVQQLRGHRVVLSTFSNTQTLDLFKRIGQHLSLGSRYFVVLEQIEAYRRNRPARTMVYKFLYKHIKAISVILSIVSVFVGIFKALRGR</sequence>
<reference evidence="3" key="1">
    <citation type="submission" date="2003-09" db="EMBL/GenBank/DDBJ databases">
        <title>Oryza sativa nipponbare(GA3) genomic DNA, chromosome 8, BAC clone:OSJNBa0091F23.</title>
        <authorList>
            <person name="Sasaki T."/>
            <person name="Matsumoto T."/>
            <person name="Katayose Y."/>
        </authorList>
    </citation>
    <scope>NUCLEOTIDE SEQUENCE</scope>
</reference>
<feature type="compositionally biased region" description="Basic residues" evidence="1">
    <location>
        <begin position="76"/>
        <end position="87"/>
    </location>
</feature>
<dbReference type="PANTHER" id="PTHR31549">
    <property type="entry name" value="PROTEIN, PUTATIVE (DUF247)-RELATED-RELATED"/>
    <property type="match status" value="1"/>
</dbReference>
<organism evidence="3">
    <name type="scientific">Oryza sativa subsp. japonica</name>
    <name type="common">Rice</name>
    <dbReference type="NCBI Taxonomy" id="39947"/>
    <lineage>
        <taxon>Eukaryota</taxon>
        <taxon>Viridiplantae</taxon>
        <taxon>Streptophyta</taxon>
        <taxon>Embryophyta</taxon>
        <taxon>Tracheophyta</taxon>
        <taxon>Spermatophyta</taxon>
        <taxon>Magnoliopsida</taxon>
        <taxon>Liliopsida</taxon>
        <taxon>Poales</taxon>
        <taxon>Poaceae</taxon>
        <taxon>BOP clade</taxon>
        <taxon>Oryzoideae</taxon>
        <taxon>Oryzeae</taxon>
        <taxon>Oryzinae</taxon>
        <taxon>Oryza</taxon>
        <taxon>Oryza sativa</taxon>
    </lineage>
</organism>
<feature type="region of interest" description="Disordered" evidence="1">
    <location>
        <begin position="1"/>
        <end position="98"/>
    </location>
</feature>
<feature type="transmembrane region" description="Helical" evidence="2">
    <location>
        <begin position="386"/>
        <end position="404"/>
    </location>
</feature>
<keyword evidence="2" id="KW-0472">Membrane</keyword>
<dbReference type="HOGENOM" id="CLU_1996444_0_0_1"/>
<gene>
    <name evidence="3" type="primary">OSJNBa0091F23.4</name>
</gene>
<proteinExistence type="predicted"/>
<protein>
    <submittedName>
        <fullName evidence="3">Uncharacterized protein OSJNBa0091F23.4</fullName>
    </submittedName>
</protein>
<evidence type="ECO:0000313" key="3">
    <source>
        <dbReference type="EMBL" id="BAD10790.1"/>
    </source>
</evidence>
<dbReference type="PANTHER" id="PTHR31549:SF244">
    <property type="entry name" value="OS08G0121500 PROTEIN"/>
    <property type="match status" value="1"/>
</dbReference>